<dbReference type="Proteomes" id="UP000031186">
    <property type="component" value="Unassembled WGS sequence"/>
</dbReference>
<protein>
    <submittedName>
        <fullName evidence="2">Protein kinase domain-containing protein</fullName>
    </submittedName>
</protein>
<keyword evidence="2" id="KW-0418">Kinase</keyword>
<reference evidence="2 3" key="1">
    <citation type="journal article" date="2014" name="Proc. Natl. Acad. Sci. U.S.A.">
        <title>Trajectory and genomic determinants of fungal-pathogen speciation and host adaptation.</title>
        <authorList>
            <person name="Hu X."/>
            <person name="Xiao G."/>
            <person name="Zheng P."/>
            <person name="Shang Y."/>
            <person name="Su Y."/>
            <person name="Zhang X."/>
            <person name="Liu X."/>
            <person name="Zhan S."/>
            <person name="St Leger R.J."/>
            <person name="Wang C."/>
        </authorList>
    </citation>
    <scope>NUCLEOTIDE SEQUENCE [LARGE SCALE GENOMIC DNA]</scope>
    <source>
        <strain evidence="2 3">ARSEF 549</strain>
    </source>
</reference>
<evidence type="ECO:0000313" key="2">
    <source>
        <dbReference type="EMBL" id="KID62898.1"/>
    </source>
</evidence>
<evidence type="ECO:0000259" key="1">
    <source>
        <dbReference type="PROSITE" id="PS50011"/>
    </source>
</evidence>
<dbReference type="PANTHER" id="PTHR44167">
    <property type="entry name" value="OVARIAN-SPECIFIC SERINE/THREONINE-PROTEIN KINASE LOK-RELATED"/>
    <property type="match status" value="1"/>
</dbReference>
<dbReference type="HOGENOM" id="CLU_000288_31_1_1"/>
<evidence type="ECO:0000313" key="3">
    <source>
        <dbReference type="Proteomes" id="UP000031186"/>
    </source>
</evidence>
<dbReference type="SUPFAM" id="SSF56112">
    <property type="entry name" value="Protein kinase-like (PK-like)"/>
    <property type="match status" value="1"/>
</dbReference>
<dbReference type="PANTHER" id="PTHR44167:SF24">
    <property type="entry name" value="SERINE_THREONINE-PROTEIN KINASE CHK2"/>
    <property type="match status" value="1"/>
</dbReference>
<dbReference type="AlphaFoldDB" id="A0A0B4EXR5"/>
<dbReference type="GO" id="GO:0004674">
    <property type="term" value="F:protein serine/threonine kinase activity"/>
    <property type="evidence" value="ECO:0007669"/>
    <property type="project" value="TreeGrafter"/>
</dbReference>
<dbReference type="GO" id="GO:0044773">
    <property type="term" value="P:mitotic DNA damage checkpoint signaling"/>
    <property type="evidence" value="ECO:0007669"/>
    <property type="project" value="TreeGrafter"/>
</dbReference>
<keyword evidence="3" id="KW-1185">Reference proteome</keyword>
<dbReference type="VEuPathDB" id="FungiDB:MAN_08114"/>
<dbReference type="InterPro" id="IPR000719">
    <property type="entry name" value="Prot_kinase_dom"/>
</dbReference>
<dbReference type="EMBL" id="AZNF01000011">
    <property type="protein sequence ID" value="KID62898.1"/>
    <property type="molecule type" value="Genomic_DNA"/>
</dbReference>
<dbReference type="Pfam" id="PF00069">
    <property type="entry name" value="Pkinase"/>
    <property type="match status" value="1"/>
</dbReference>
<dbReference type="InterPro" id="IPR011009">
    <property type="entry name" value="Kinase-like_dom_sf"/>
</dbReference>
<feature type="domain" description="Protein kinase" evidence="1">
    <location>
        <begin position="28"/>
        <end position="325"/>
    </location>
</feature>
<dbReference type="Gene3D" id="1.10.510.10">
    <property type="entry name" value="Transferase(Phosphotransferase) domain 1"/>
    <property type="match status" value="1"/>
</dbReference>
<dbReference type="PROSITE" id="PS50011">
    <property type="entry name" value="PROTEIN_KINASE_DOM"/>
    <property type="match status" value="1"/>
</dbReference>
<name>A0A0B4EXR5_METAF</name>
<accession>A0A0B4EXR5</accession>
<proteinExistence type="predicted"/>
<dbReference type="OrthoDB" id="4062651at2759"/>
<keyword evidence="2" id="KW-0808">Transferase</keyword>
<sequence length="325" mass="36020">MAKGCGPLGCESDPQVGFWTTQKSAHHLEEPQLLSLGSTGLVFKLSDAIVVKKSRLGRSDYIAAEQKVFTILKRQPPSPYIIQHFHDTKDAIFLEFMSGGNLGTILNDEQVKDESTQRVIRVEKLQTAEDCLRWKRQLATAAAWLEQLGLAHCDIRPANILLSGARDIKLADFDRACKIGDTVPSLTEPFARLLGDEGGSDCGTYGTAGCRTEQFAIGSVAYALTRGHDPYEDEWWGPDHGPICQGKLQDMEFPVLGKDKYDGIIENCWHGRYESIALLSEYMAGLGQYSCEIIEQQASASDVRSRKHECEMLVQSGVLEKLFTC</sequence>
<dbReference type="GO" id="GO:0005524">
    <property type="term" value="F:ATP binding"/>
    <property type="evidence" value="ECO:0007669"/>
    <property type="project" value="InterPro"/>
</dbReference>
<dbReference type="GO" id="GO:0005634">
    <property type="term" value="C:nucleus"/>
    <property type="evidence" value="ECO:0007669"/>
    <property type="project" value="TreeGrafter"/>
</dbReference>
<feature type="non-terminal residue" evidence="2">
    <location>
        <position position="1"/>
    </location>
</feature>
<comment type="caution">
    <text evidence="2">The sequence shown here is derived from an EMBL/GenBank/DDBJ whole genome shotgun (WGS) entry which is preliminary data.</text>
</comment>
<organism evidence="2 3">
    <name type="scientific">Metarhizium anisopliae (strain ARSEF 549)</name>
    <dbReference type="NCBI Taxonomy" id="3151832"/>
    <lineage>
        <taxon>Eukaryota</taxon>
        <taxon>Fungi</taxon>
        <taxon>Dikarya</taxon>
        <taxon>Ascomycota</taxon>
        <taxon>Pezizomycotina</taxon>
        <taxon>Sordariomycetes</taxon>
        <taxon>Hypocreomycetidae</taxon>
        <taxon>Hypocreales</taxon>
        <taxon>Clavicipitaceae</taxon>
        <taxon>Metarhizium</taxon>
    </lineage>
</organism>
<gene>
    <name evidence="2" type="ORF">MAN_08114</name>
</gene>
<dbReference type="SMART" id="SM00220">
    <property type="entry name" value="S_TKc"/>
    <property type="match status" value="1"/>
</dbReference>